<proteinExistence type="predicted"/>
<evidence type="ECO:0000313" key="3">
    <source>
        <dbReference type="Proteomes" id="UP000006352"/>
    </source>
</evidence>
<reference evidence="2 3" key="1">
    <citation type="journal article" date="2012" name="Appl. Environ. Microbiol.">
        <title>Short-read sequencing for genomic analysis of the brown rot fungus Fibroporia radiculosa.</title>
        <authorList>
            <person name="Tang J.D."/>
            <person name="Perkins A.D."/>
            <person name="Sonstegard T.S."/>
            <person name="Schroeder S.G."/>
            <person name="Burgess S.C."/>
            <person name="Diehl S.V."/>
        </authorList>
    </citation>
    <scope>NUCLEOTIDE SEQUENCE [LARGE SCALE GENOMIC DNA]</scope>
    <source>
        <strain evidence="2 3">TFFH 294</strain>
    </source>
</reference>
<dbReference type="HOGENOM" id="CLU_809279_0_0_1"/>
<gene>
    <name evidence="2" type="ORF">FIBRA_05577</name>
</gene>
<dbReference type="Proteomes" id="UP000006352">
    <property type="component" value="Unassembled WGS sequence"/>
</dbReference>
<name>J4H3L3_9APHY</name>
<dbReference type="RefSeq" id="XP_012182727.1">
    <property type="nucleotide sequence ID" value="XM_012327337.1"/>
</dbReference>
<evidence type="ECO:0000256" key="1">
    <source>
        <dbReference type="SAM" id="MobiDB-lite"/>
    </source>
</evidence>
<dbReference type="OrthoDB" id="3215907at2759"/>
<dbReference type="InParanoid" id="J4H3L3"/>
<feature type="region of interest" description="Disordered" evidence="1">
    <location>
        <begin position="204"/>
        <end position="264"/>
    </location>
</feature>
<organism evidence="2 3">
    <name type="scientific">Fibroporia radiculosa</name>
    <dbReference type="NCBI Taxonomy" id="599839"/>
    <lineage>
        <taxon>Eukaryota</taxon>
        <taxon>Fungi</taxon>
        <taxon>Dikarya</taxon>
        <taxon>Basidiomycota</taxon>
        <taxon>Agaricomycotina</taxon>
        <taxon>Agaricomycetes</taxon>
        <taxon>Polyporales</taxon>
        <taxon>Fibroporiaceae</taxon>
        <taxon>Fibroporia</taxon>
    </lineage>
</organism>
<dbReference type="AlphaFoldDB" id="J4H3L3"/>
<dbReference type="STRING" id="599839.J4H3L3"/>
<evidence type="ECO:0000313" key="2">
    <source>
        <dbReference type="EMBL" id="CCM03444.1"/>
    </source>
</evidence>
<keyword evidence="3" id="KW-1185">Reference proteome</keyword>
<feature type="region of interest" description="Disordered" evidence="1">
    <location>
        <begin position="66"/>
        <end position="135"/>
    </location>
</feature>
<dbReference type="EMBL" id="HE797114">
    <property type="protein sequence ID" value="CCM03444.1"/>
    <property type="molecule type" value="Genomic_DNA"/>
</dbReference>
<accession>J4H3L3</accession>
<sequence>MSHSIIRFPPPPPTRNNLTAEQRAQLMRSNKKLGQVLGSTPHIVDFSLQSVPLHVNIPARRSDDILRSNSLKSHTRAKSLPQIDENSEGERSSSPASPRPSSSRSSRSSSKNSIHSVDSERAWRTPYHPAQRPPLLKLFPADTTPTSMPEALFATEAERSFPDSPTAPTFDIASEASLRMRKMRRLTRKLGEGIPIELVFPPSVSDVDSDDEESPLLTTPSSDHKLPFSKALPAIPEGALPSPPLRTRHEAQEQSVRTSSFVQDRKRDSYRDAVYVVDSPDEHGLERGLENLCIGISTSSDKTRNKPSKHSGKSTKGQKVCVGVSASAGLSGQGRSRRWVEGPIPFDQIAGSWSGRGW</sequence>
<dbReference type="GeneID" id="24098355"/>
<feature type="compositionally biased region" description="Low complexity" evidence="1">
    <location>
        <begin position="92"/>
        <end position="110"/>
    </location>
</feature>
<protein>
    <submittedName>
        <fullName evidence="2">Uncharacterized protein</fullName>
    </submittedName>
</protein>
<feature type="compositionally biased region" description="Polar residues" evidence="1">
    <location>
        <begin position="253"/>
        <end position="262"/>
    </location>
</feature>
<feature type="region of interest" description="Disordered" evidence="1">
    <location>
        <begin position="298"/>
        <end position="319"/>
    </location>
</feature>